<dbReference type="Pfam" id="PF01882">
    <property type="entry name" value="DUF58"/>
    <property type="match status" value="1"/>
</dbReference>
<dbReference type="PANTHER" id="PTHR33608">
    <property type="entry name" value="BLL2464 PROTEIN"/>
    <property type="match status" value="1"/>
</dbReference>
<sequence length="322" mass="36606">MIKPTRSPAPIPHDPRLYTDYAQLIRIQAYAHTLNLLPNSRIASKLDGRHSSKLRGRGLNFEELRHYQIGDDIRNIDWKVTLRTGQPHVRGYTEEKDRHVIVCIDQRSSMFFASTNVMKSVVASEITALIGWRALKESDRVSFLLMDDAQCRVNKATRSQSTLLAFFKTLARTNQALNAQGIARSQQSFSHFIDHLTRNKTHGSTIFIVSDWQDASPKDVDRLHQLQRSNDVIPVIITDPLEQQLPKNLIENTLHVGDGEYQFSLAHETQRQTINHALKRNFDDTSHQLTRLIATKGLPVVALSTQGDHIKLFGQYVGGNKK</sequence>
<comment type="caution">
    <text evidence="2">The sequence shown here is derived from an EMBL/GenBank/DDBJ whole genome shotgun (WGS) entry which is preliminary data.</text>
</comment>
<dbReference type="Proteomes" id="UP001169719">
    <property type="component" value="Unassembled WGS sequence"/>
</dbReference>
<reference evidence="2" key="1">
    <citation type="submission" date="2024-05" db="EMBL/GenBank/DDBJ databases">
        <title>Genome Sequences of Four Agar- Degrading Marine Bacteria.</title>
        <authorList>
            <person name="Phillips E.K."/>
            <person name="Shaffer J.C."/>
            <person name="Henson M.W."/>
            <person name="Temperton B."/>
            <person name="Thrash C.J."/>
            <person name="Martin M.O."/>
        </authorList>
    </citation>
    <scope>NUCLEOTIDE SEQUENCE</scope>
    <source>
        <strain evidence="2">EKP203</strain>
    </source>
</reference>
<dbReference type="SUPFAM" id="SSF53300">
    <property type="entry name" value="vWA-like"/>
    <property type="match status" value="1"/>
</dbReference>
<proteinExistence type="predicted"/>
<evidence type="ECO:0000259" key="1">
    <source>
        <dbReference type="Pfam" id="PF01882"/>
    </source>
</evidence>
<accession>A0ABT7Y3T8</accession>
<gene>
    <name evidence="2" type="ORF">QWJ08_15330</name>
</gene>
<evidence type="ECO:0000313" key="3">
    <source>
        <dbReference type="Proteomes" id="UP001169719"/>
    </source>
</evidence>
<organism evidence="2 3">
    <name type="scientific">Vibrio agarivorans</name>
    <dbReference type="NCBI Taxonomy" id="153622"/>
    <lineage>
        <taxon>Bacteria</taxon>
        <taxon>Pseudomonadati</taxon>
        <taxon>Pseudomonadota</taxon>
        <taxon>Gammaproteobacteria</taxon>
        <taxon>Vibrionales</taxon>
        <taxon>Vibrionaceae</taxon>
        <taxon>Vibrio</taxon>
    </lineage>
</organism>
<keyword evidence="3" id="KW-1185">Reference proteome</keyword>
<dbReference type="PANTHER" id="PTHR33608:SF12">
    <property type="entry name" value="DUF58 DOMAIN-CONTAINING PROTEIN"/>
    <property type="match status" value="1"/>
</dbReference>
<name>A0ABT7Y3T8_9VIBR</name>
<dbReference type="Gene3D" id="3.40.50.410">
    <property type="entry name" value="von Willebrand factor, type A domain"/>
    <property type="match status" value="1"/>
</dbReference>
<dbReference type="RefSeq" id="WP_289962762.1">
    <property type="nucleotide sequence ID" value="NZ_JAUEOZ010000002.1"/>
</dbReference>
<protein>
    <submittedName>
        <fullName evidence="2">DUF58 domain-containing protein</fullName>
    </submittedName>
</protein>
<feature type="domain" description="DUF58" evidence="1">
    <location>
        <begin position="63"/>
        <end position="277"/>
    </location>
</feature>
<dbReference type="InterPro" id="IPR036465">
    <property type="entry name" value="vWFA_dom_sf"/>
</dbReference>
<dbReference type="EMBL" id="JAUEOZ010000002">
    <property type="protein sequence ID" value="MDN2482710.1"/>
    <property type="molecule type" value="Genomic_DNA"/>
</dbReference>
<dbReference type="InterPro" id="IPR002881">
    <property type="entry name" value="DUF58"/>
</dbReference>
<evidence type="ECO:0000313" key="2">
    <source>
        <dbReference type="EMBL" id="MDN2482710.1"/>
    </source>
</evidence>